<feature type="binding site" evidence="8">
    <location>
        <begin position="71"/>
        <end position="72"/>
    </location>
    <ligand>
        <name>substrate</name>
    </ligand>
</feature>
<gene>
    <name evidence="8" type="primary">xylB</name>
    <name evidence="12" type="ORF">FHX37_3350</name>
</gene>
<dbReference type="Pfam" id="PF02782">
    <property type="entry name" value="FGGY_C"/>
    <property type="match status" value="1"/>
</dbReference>
<keyword evidence="3 8" id="KW-0808">Transferase</keyword>
<proteinExistence type="inferred from homology"/>
<evidence type="ECO:0000256" key="5">
    <source>
        <dbReference type="ARBA" id="ARBA00022777"/>
    </source>
</evidence>
<evidence type="ECO:0000259" key="11">
    <source>
        <dbReference type="Pfam" id="PF02782"/>
    </source>
</evidence>
<keyword evidence="2 8" id="KW-0859">Xylose metabolism</keyword>
<accession>A0A543NNJ0</accession>
<feature type="domain" description="Carbohydrate kinase FGGY C-terminal" evidence="11">
    <location>
        <begin position="241"/>
        <end position="424"/>
    </location>
</feature>
<dbReference type="PRINTS" id="PR00301">
    <property type="entry name" value="HEATSHOCK70"/>
</dbReference>
<dbReference type="PIRSF" id="PIRSF000538">
    <property type="entry name" value="GlpK"/>
    <property type="match status" value="1"/>
</dbReference>
<comment type="similarity">
    <text evidence="1 8 9">Belongs to the FGGY kinase family.</text>
</comment>
<evidence type="ECO:0000256" key="2">
    <source>
        <dbReference type="ARBA" id="ARBA00022629"/>
    </source>
</evidence>
<keyword evidence="13" id="KW-1185">Reference proteome</keyword>
<feature type="active site" description="Proton acceptor" evidence="8">
    <location>
        <position position="225"/>
    </location>
</feature>
<evidence type="ECO:0000313" key="12">
    <source>
        <dbReference type="EMBL" id="TQN33336.1"/>
    </source>
</evidence>
<sequence>MPLVAGVDSSTQSCKVLVRDAETGALVREGRSDHPEGTQVDPRHWWRALNAAVDAAGGIDDTVAVAVAGQQHGMVCLDERGEVVRPASLWNDLAPAAAAEELVAELGAREWARAVGIVPRASFTVAKLRWLAETDPGSAERTAAVCLPHDYLTWRLAGTGDPARITTDRGDASGTGYWSPFSLTYREDLVTRAFGAVPALPRVCAPAERVGTTGGGAVLGAGTGDNMGAALGLGIGRGDVVVSLGTSGTVFAAGTEPIADAAGDIAGFCDATGHFLPLVCTLNAARVLSSTAAMLDTGLDGLDRLALRADPGAGGLTLLPYLDGERTPNLPEASGTLTGMRTANMTPANVARAAVEGVLCGLADGLDLLRGRGVEVNRVLLTGGAAQSAAVQGLAPAVFAADVEVPQPDEYVAIGAARQAAWAWAGSDEPPAWEVSRARLPKADPESARPVREAYREARGRVYGV</sequence>
<comment type="function">
    <text evidence="8">Catalyzes the phosphorylation of D-xylulose to D-xylulose 5-phosphate.</text>
</comment>
<dbReference type="EMBL" id="VFQC01000001">
    <property type="protein sequence ID" value="TQN33336.1"/>
    <property type="molecule type" value="Genomic_DNA"/>
</dbReference>
<evidence type="ECO:0000256" key="1">
    <source>
        <dbReference type="ARBA" id="ARBA00009156"/>
    </source>
</evidence>
<dbReference type="CDD" id="cd07809">
    <property type="entry name" value="ASKHA_NBD_FGGY_BaXK-like"/>
    <property type="match status" value="1"/>
</dbReference>
<comment type="catalytic activity">
    <reaction evidence="8">
        <text>D-xylulose + ATP = D-xylulose 5-phosphate + ADP + H(+)</text>
        <dbReference type="Rhea" id="RHEA:10964"/>
        <dbReference type="ChEBI" id="CHEBI:15378"/>
        <dbReference type="ChEBI" id="CHEBI:17140"/>
        <dbReference type="ChEBI" id="CHEBI:30616"/>
        <dbReference type="ChEBI" id="CHEBI:57737"/>
        <dbReference type="ChEBI" id="CHEBI:456216"/>
        <dbReference type="EC" id="2.7.1.17"/>
    </reaction>
</comment>
<dbReference type="InterPro" id="IPR000577">
    <property type="entry name" value="Carb_kinase_FGGY"/>
</dbReference>
<dbReference type="RefSeq" id="WP_141924711.1">
    <property type="nucleotide sequence ID" value="NZ_VFQC01000001.1"/>
</dbReference>
<dbReference type="PANTHER" id="PTHR43095">
    <property type="entry name" value="SUGAR KINASE"/>
    <property type="match status" value="1"/>
</dbReference>
<dbReference type="GO" id="GO:0005998">
    <property type="term" value="P:xylulose catabolic process"/>
    <property type="evidence" value="ECO:0007669"/>
    <property type="project" value="UniProtKB-UniRule"/>
</dbReference>
<dbReference type="GO" id="GO:0005524">
    <property type="term" value="F:ATP binding"/>
    <property type="evidence" value="ECO:0007669"/>
    <property type="project" value="UniProtKB-UniRule"/>
</dbReference>
<dbReference type="OrthoDB" id="9805576at2"/>
<dbReference type="AlphaFoldDB" id="A0A543NNJ0"/>
<evidence type="ECO:0000256" key="6">
    <source>
        <dbReference type="ARBA" id="ARBA00022840"/>
    </source>
</evidence>
<feature type="domain" description="Carbohydrate kinase FGGY N-terminal" evidence="10">
    <location>
        <begin position="4"/>
        <end position="216"/>
    </location>
</feature>
<evidence type="ECO:0000259" key="10">
    <source>
        <dbReference type="Pfam" id="PF00370"/>
    </source>
</evidence>
<dbReference type="InterPro" id="IPR006000">
    <property type="entry name" value="Xylulokinase"/>
</dbReference>
<reference evidence="12 13" key="1">
    <citation type="submission" date="2019-06" db="EMBL/GenBank/DDBJ databases">
        <title>Sequencing the genomes of 1000 actinobacteria strains.</title>
        <authorList>
            <person name="Klenk H.-P."/>
        </authorList>
    </citation>
    <scope>NUCLEOTIDE SEQUENCE [LARGE SCALE GENOMIC DNA]</scope>
    <source>
        <strain evidence="12 13">DSM 45015</strain>
    </source>
</reference>
<name>A0A543NNJ0_9ACTN</name>
<dbReference type="InterPro" id="IPR043129">
    <property type="entry name" value="ATPase_NBD"/>
</dbReference>
<evidence type="ECO:0000313" key="13">
    <source>
        <dbReference type="Proteomes" id="UP000317422"/>
    </source>
</evidence>
<dbReference type="Proteomes" id="UP000317422">
    <property type="component" value="Unassembled WGS sequence"/>
</dbReference>
<keyword evidence="4 8" id="KW-0547">Nucleotide-binding</keyword>
<feature type="site" description="Important for activity" evidence="8">
    <location>
        <position position="8"/>
    </location>
</feature>
<dbReference type="EC" id="2.7.1.17" evidence="8"/>
<dbReference type="InterPro" id="IPR050406">
    <property type="entry name" value="FGGY_Carb_Kinase"/>
</dbReference>
<dbReference type="InterPro" id="IPR018484">
    <property type="entry name" value="FGGY_N"/>
</dbReference>
<keyword evidence="6 8" id="KW-0067">ATP-binding</keyword>
<evidence type="ECO:0000256" key="7">
    <source>
        <dbReference type="ARBA" id="ARBA00023277"/>
    </source>
</evidence>
<keyword evidence="7 8" id="KW-0119">Carbohydrate metabolism</keyword>
<evidence type="ECO:0000256" key="4">
    <source>
        <dbReference type="ARBA" id="ARBA00022741"/>
    </source>
</evidence>
<dbReference type="PROSITE" id="PS00445">
    <property type="entry name" value="FGGY_KINASES_2"/>
    <property type="match status" value="1"/>
</dbReference>
<dbReference type="Pfam" id="PF00370">
    <property type="entry name" value="FGGY_N"/>
    <property type="match status" value="1"/>
</dbReference>
<comment type="caution">
    <text evidence="12">The sequence shown here is derived from an EMBL/GenBank/DDBJ whole genome shotgun (WGS) entry which is preliminary data.</text>
</comment>
<evidence type="ECO:0000256" key="9">
    <source>
        <dbReference type="RuleBase" id="RU003733"/>
    </source>
</evidence>
<dbReference type="GO" id="GO:0042732">
    <property type="term" value="P:D-xylose metabolic process"/>
    <property type="evidence" value="ECO:0007669"/>
    <property type="project" value="UniProtKB-KW"/>
</dbReference>
<dbReference type="SUPFAM" id="SSF53067">
    <property type="entry name" value="Actin-like ATPase domain"/>
    <property type="match status" value="2"/>
</dbReference>
<protein>
    <recommendedName>
        <fullName evidence="8">Xylulose kinase</fullName>
        <shortName evidence="8">Xylulokinase</shortName>
        <ecNumber evidence="8">2.7.1.17</ecNumber>
    </recommendedName>
</protein>
<dbReference type="HAMAP" id="MF_02220">
    <property type="entry name" value="XylB"/>
    <property type="match status" value="1"/>
</dbReference>
<dbReference type="Gene3D" id="3.30.420.40">
    <property type="match status" value="2"/>
</dbReference>
<organism evidence="12 13">
    <name type="scientific">Haloactinospora alba</name>
    <dbReference type="NCBI Taxonomy" id="405555"/>
    <lineage>
        <taxon>Bacteria</taxon>
        <taxon>Bacillati</taxon>
        <taxon>Actinomycetota</taxon>
        <taxon>Actinomycetes</taxon>
        <taxon>Streptosporangiales</taxon>
        <taxon>Nocardiopsidaceae</taxon>
        <taxon>Haloactinospora</taxon>
    </lineage>
</organism>
<dbReference type="InterPro" id="IPR018485">
    <property type="entry name" value="FGGY_C"/>
</dbReference>
<evidence type="ECO:0000256" key="8">
    <source>
        <dbReference type="HAMAP-Rule" id="MF_02220"/>
    </source>
</evidence>
<dbReference type="InterPro" id="IPR018483">
    <property type="entry name" value="Carb_kinase_FGGY_CS"/>
</dbReference>
<dbReference type="PANTHER" id="PTHR43095:SF5">
    <property type="entry name" value="XYLULOSE KINASE"/>
    <property type="match status" value="1"/>
</dbReference>
<evidence type="ECO:0000256" key="3">
    <source>
        <dbReference type="ARBA" id="ARBA00022679"/>
    </source>
</evidence>
<dbReference type="GO" id="GO:0004856">
    <property type="term" value="F:D-xylulokinase activity"/>
    <property type="evidence" value="ECO:0007669"/>
    <property type="project" value="UniProtKB-UniRule"/>
</dbReference>
<keyword evidence="5 8" id="KW-0418">Kinase</keyword>